<name>A0ABR2KLI5_9EUKA</name>
<reference evidence="1 2" key="1">
    <citation type="submission" date="2024-04" db="EMBL/GenBank/DDBJ databases">
        <title>Tritrichomonas musculus Genome.</title>
        <authorList>
            <person name="Alves-Ferreira E."/>
            <person name="Grigg M."/>
            <person name="Lorenzi H."/>
            <person name="Galac M."/>
        </authorList>
    </citation>
    <scope>NUCLEOTIDE SEQUENCE [LARGE SCALE GENOMIC DNA]</scope>
    <source>
        <strain evidence="1 2">EAF2021</strain>
    </source>
</reference>
<sequence length="83" mass="9927">MEHDSRKQRVIFTFTSGLDEQIRLKKSWAKNIFNDEKLSFLLVFIKSQQLNETESEYLQSVWKEFETETKTNYGAKSTLKLFQ</sequence>
<dbReference type="Proteomes" id="UP001470230">
    <property type="component" value="Unassembled WGS sequence"/>
</dbReference>
<keyword evidence="2" id="KW-1185">Reference proteome</keyword>
<proteinExistence type="predicted"/>
<evidence type="ECO:0000313" key="2">
    <source>
        <dbReference type="Proteomes" id="UP001470230"/>
    </source>
</evidence>
<comment type="caution">
    <text evidence="1">The sequence shown here is derived from an EMBL/GenBank/DDBJ whole genome shotgun (WGS) entry which is preliminary data.</text>
</comment>
<gene>
    <name evidence="1" type="ORF">M9Y10_028911</name>
</gene>
<accession>A0ABR2KLI5</accession>
<evidence type="ECO:0000313" key="1">
    <source>
        <dbReference type="EMBL" id="KAK8891691.1"/>
    </source>
</evidence>
<organism evidence="1 2">
    <name type="scientific">Tritrichomonas musculus</name>
    <dbReference type="NCBI Taxonomy" id="1915356"/>
    <lineage>
        <taxon>Eukaryota</taxon>
        <taxon>Metamonada</taxon>
        <taxon>Parabasalia</taxon>
        <taxon>Tritrichomonadida</taxon>
        <taxon>Tritrichomonadidae</taxon>
        <taxon>Tritrichomonas</taxon>
    </lineage>
</organism>
<protein>
    <submittedName>
        <fullName evidence="1">Uncharacterized protein</fullName>
    </submittedName>
</protein>
<dbReference type="EMBL" id="JAPFFF010000004">
    <property type="protein sequence ID" value="KAK8891691.1"/>
    <property type="molecule type" value="Genomic_DNA"/>
</dbReference>